<evidence type="ECO:0000313" key="6">
    <source>
        <dbReference type="EMBL" id="MFC6206931.1"/>
    </source>
</evidence>
<dbReference type="SMART" id="SM00382">
    <property type="entry name" value="AAA"/>
    <property type="match status" value="1"/>
</dbReference>
<dbReference type="Proteomes" id="UP001596254">
    <property type="component" value="Unassembled WGS sequence"/>
</dbReference>
<keyword evidence="3" id="KW-0547">Nucleotide-binding</keyword>
<dbReference type="PROSITE" id="PS00211">
    <property type="entry name" value="ABC_TRANSPORTER_1"/>
    <property type="match status" value="1"/>
</dbReference>
<dbReference type="Pfam" id="PF00005">
    <property type="entry name" value="ABC_tran"/>
    <property type="match status" value="1"/>
</dbReference>
<dbReference type="PANTHER" id="PTHR42711:SF5">
    <property type="entry name" value="ABC TRANSPORTER ATP-BINDING PROTEIN NATA"/>
    <property type="match status" value="1"/>
</dbReference>
<evidence type="ECO:0000256" key="2">
    <source>
        <dbReference type="ARBA" id="ARBA00022448"/>
    </source>
</evidence>
<gene>
    <name evidence="6" type="ORF">ACFP1G_05485</name>
</gene>
<reference evidence="7" key="1">
    <citation type="journal article" date="2019" name="Int. J. Syst. Evol. Microbiol.">
        <title>The Global Catalogue of Microorganisms (GCM) 10K type strain sequencing project: providing services to taxonomists for standard genome sequencing and annotation.</title>
        <authorList>
            <consortium name="The Broad Institute Genomics Platform"/>
            <consortium name="The Broad Institute Genome Sequencing Center for Infectious Disease"/>
            <person name="Wu L."/>
            <person name="Ma J."/>
        </authorList>
    </citation>
    <scope>NUCLEOTIDE SEQUENCE [LARGE SCALE GENOMIC DNA]</scope>
    <source>
        <strain evidence="7">CCM 8905</strain>
    </source>
</reference>
<evidence type="ECO:0000256" key="1">
    <source>
        <dbReference type="ARBA" id="ARBA00005417"/>
    </source>
</evidence>
<dbReference type="PROSITE" id="PS50893">
    <property type="entry name" value="ABC_TRANSPORTER_2"/>
    <property type="match status" value="1"/>
</dbReference>
<dbReference type="InterPro" id="IPR027417">
    <property type="entry name" value="P-loop_NTPase"/>
</dbReference>
<evidence type="ECO:0000256" key="3">
    <source>
        <dbReference type="ARBA" id="ARBA00022741"/>
    </source>
</evidence>
<dbReference type="EMBL" id="JBHSSK010000016">
    <property type="protein sequence ID" value="MFC6206931.1"/>
    <property type="molecule type" value="Genomic_DNA"/>
</dbReference>
<dbReference type="InterPro" id="IPR003593">
    <property type="entry name" value="AAA+_ATPase"/>
</dbReference>
<protein>
    <submittedName>
        <fullName evidence="6">ABC transporter ATP-binding protein</fullName>
    </submittedName>
</protein>
<proteinExistence type="inferred from homology"/>
<organism evidence="6 7">
    <name type="scientific">Levilactobacillus tongjiangensis</name>
    <dbReference type="NCBI Taxonomy" id="2486023"/>
    <lineage>
        <taxon>Bacteria</taxon>
        <taxon>Bacillati</taxon>
        <taxon>Bacillota</taxon>
        <taxon>Bacilli</taxon>
        <taxon>Lactobacillales</taxon>
        <taxon>Lactobacillaceae</taxon>
        <taxon>Levilactobacillus</taxon>
    </lineage>
</organism>
<dbReference type="InterPro" id="IPR017871">
    <property type="entry name" value="ABC_transporter-like_CS"/>
</dbReference>
<accession>A0ABW1SR29</accession>
<evidence type="ECO:0000256" key="4">
    <source>
        <dbReference type="ARBA" id="ARBA00022840"/>
    </source>
</evidence>
<comment type="caution">
    <text evidence="6">The sequence shown here is derived from an EMBL/GenBank/DDBJ whole genome shotgun (WGS) entry which is preliminary data.</text>
</comment>
<dbReference type="InterPro" id="IPR050763">
    <property type="entry name" value="ABC_transporter_ATP-binding"/>
</dbReference>
<keyword evidence="7" id="KW-1185">Reference proteome</keyword>
<dbReference type="InterPro" id="IPR003439">
    <property type="entry name" value="ABC_transporter-like_ATP-bd"/>
</dbReference>
<comment type="similarity">
    <text evidence="1">Belongs to the ABC transporter superfamily.</text>
</comment>
<keyword evidence="2" id="KW-0813">Transport</keyword>
<name>A0ABW1SR29_9LACO</name>
<dbReference type="PANTHER" id="PTHR42711">
    <property type="entry name" value="ABC TRANSPORTER ATP-BINDING PROTEIN"/>
    <property type="match status" value="1"/>
</dbReference>
<dbReference type="Gene3D" id="3.40.50.300">
    <property type="entry name" value="P-loop containing nucleotide triphosphate hydrolases"/>
    <property type="match status" value="1"/>
</dbReference>
<evidence type="ECO:0000313" key="7">
    <source>
        <dbReference type="Proteomes" id="UP001596254"/>
    </source>
</evidence>
<dbReference type="GO" id="GO:0005524">
    <property type="term" value="F:ATP binding"/>
    <property type="evidence" value="ECO:0007669"/>
    <property type="project" value="UniProtKB-KW"/>
</dbReference>
<feature type="domain" description="ABC transporter" evidence="5">
    <location>
        <begin position="3"/>
        <end position="220"/>
    </location>
</feature>
<sequence length="286" mass="31712">MLLETKHLTKRFGNKIAVNALDLRITRGSFTALLGPNGAGKSTTMNMLIGLSRPTAGTIIYDHHAKLGVVFQGSVLDNCLTVRENLQIRADQYHHVPADRVATLSQQLGLTNFMQQRYGTLSGGQKRRVDIARALLNDPDVLFLDEPTTGLDIQTRHAIWTLIQRLQRDRQLTVILTTHYLDEADNADHVVVIDHGCVLAQGTAAEIKIRYAADILTVTTPDVAQLIAQVALQPTHQTRSQVTFRLATMQAALDILTMNRPLISNFEFRPGTLDDAFLALTGKEMR</sequence>
<keyword evidence="4 6" id="KW-0067">ATP-binding</keyword>
<dbReference type="RefSeq" id="WP_125694334.1">
    <property type="nucleotide sequence ID" value="NZ_JBHSSK010000016.1"/>
</dbReference>
<dbReference type="SUPFAM" id="SSF52540">
    <property type="entry name" value="P-loop containing nucleoside triphosphate hydrolases"/>
    <property type="match status" value="1"/>
</dbReference>
<evidence type="ECO:0000259" key="5">
    <source>
        <dbReference type="PROSITE" id="PS50893"/>
    </source>
</evidence>